<evidence type="ECO:0000256" key="10">
    <source>
        <dbReference type="ARBA" id="ARBA00023136"/>
    </source>
</evidence>
<keyword evidence="9" id="KW-0625">Polysaccharide transport</keyword>
<evidence type="ECO:0000256" key="1">
    <source>
        <dbReference type="ARBA" id="ARBA00004651"/>
    </source>
</evidence>
<evidence type="ECO:0000313" key="14">
    <source>
        <dbReference type="Proteomes" id="UP000294325"/>
    </source>
</evidence>
<keyword evidence="14" id="KW-1185">Reference proteome</keyword>
<organism evidence="13 14">
    <name type="scientific">Nitrosococcus wardiae</name>
    <dbReference type="NCBI Taxonomy" id="1814290"/>
    <lineage>
        <taxon>Bacteria</taxon>
        <taxon>Pseudomonadati</taxon>
        <taxon>Pseudomonadota</taxon>
        <taxon>Gammaproteobacteria</taxon>
        <taxon>Chromatiales</taxon>
        <taxon>Chromatiaceae</taxon>
        <taxon>Nitrosococcus</taxon>
    </lineage>
</organism>
<name>A0A4P7BWF2_9GAMM</name>
<proteinExistence type="inferred from homology"/>
<evidence type="ECO:0000256" key="6">
    <source>
        <dbReference type="ARBA" id="ARBA00022692"/>
    </source>
</evidence>
<dbReference type="KEGG" id="nwr:E3U44_02785"/>
<dbReference type="Pfam" id="PF01061">
    <property type="entry name" value="ABC2_membrane"/>
    <property type="match status" value="1"/>
</dbReference>
<feature type="transmembrane region" description="Helical" evidence="11">
    <location>
        <begin position="34"/>
        <end position="57"/>
    </location>
</feature>
<dbReference type="PANTHER" id="PTHR30413">
    <property type="entry name" value="INNER MEMBRANE TRANSPORT PERMEASE"/>
    <property type="match status" value="1"/>
</dbReference>
<keyword evidence="7" id="KW-0972">Capsule biogenesis/degradation</keyword>
<dbReference type="RefSeq" id="WP_134356563.1">
    <property type="nucleotide sequence ID" value="NZ_CP038033.1"/>
</dbReference>
<dbReference type="PRINTS" id="PR00164">
    <property type="entry name" value="ABC2TRNSPORT"/>
</dbReference>
<evidence type="ECO:0000256" key="9">
    <source>
        <dbReference type="ARBA" id="ARBA00023047"/>
    </source>
</evidence>
<dbReference type="PANTHER" id="PTHR30413:SF10">
    <property type="entry name" value="CAPSULE POLYSACCHARIDE EXPORT INNER-MEMBRANE PROTEIN CTRC"/>
    <property type="match status" value="1"/>
</dbReference>
<dbReference type="AlphaFoldDB" id="A0A4P7BWF2"/>
<evidence type="ECO:0000256" key="4">
    <source>
        <dbReference type="ARBA" id="ARBA00022475"/>
    </source>
</evidence>
<keyword evidence="5" id="KW-0762">Sugar transport</keyword>
<dbReference type="InterPro" id="IPR047817">
    <property type="entry name" value="ABC2_TM_bact-type"/>
</dbReference>
<feature type="transmembrane region" description="Helical" evidence="11">
    <location>
        <begin position="114"/>
        <end position="132"/>
    </location>
</feature>
<dbReference type="InterPro" id="IPR013525">
    <property type="entry name" value="ABC2_TM"/>
</dbReference>
<dbReference type="EMBL" id="CP038033">
    <property type="protein sequence ID" value="QBQ53549.1"/>
    <property type="molecule type" value="Genomic_DNA"/>
</dbReference>
<evidence type="ECO:0000256" key="7">
    <source>
        <dbReference type="ARBA" id="ARBA00022903"/>
    </source>
</evidence>
<dbReference type="OrthoDB" id="9796017at2"/>
<evidence type="ECO:0000256" key="11">
    <source>
        <dbReference type="RuleBase" id="RU361157"/>
    </source>
</evidence>
<evidence type="ECO:0000259" key="12">
    <source>
        <dbReference type="PROSITE" id="PS51012"/>
    </source>
</evidence>
<sequence length="260" mass="29806">MFGITVLQPRYRELVLFKAFTGLRAEASRTYLSFLWWILEPILSMSVYYVVFGLLFQRGTEDFVAFLLVGLVVWQWFANSIKHGMNAIHSNGRLMTQVDLPKEIFPTIEMVMDLVKFGFVFALLLIFLWIYGFDISPAYLALPLVIGVELLLLTTFTYLAAAIIPFVPDLKFLIDALLQLAFFLSGIFYAGASIPEQYQTYFYLNPMANLIEAYRDILMDGVWPDWAALFKVGLFALAGVYSAQLLIQRFNHLYPRIVEA</sequence>
<keyword evidence="6 11" id="KW-0812">Transmembrane</keyword>
<keyword evidence="4 11" id="KW-1003">Cell membrane</keyword>
<evidence type="ECO:0000256" key="3">
    <source>
        <dbReference type="ARBA" id="ARBA00022448"/>
    </source>
</evidence>
<feature type="domain" description="ABC transmembrane type-2" evidence="12">
    <location>
        <begin position="32"/>
        <end position="250"/>
    </location>
</feature>
<dbReference type="InterPro" id="IPR000412">
    <property type="entry name" value="ABC_2_transport"/>
</dbReference>
<accession>A0A4P7BWF2</accession>
<evidence type="ECO:0000256" key="2">
    <source>
        <dbReference type="ARBA" id="ARBA00007783"/>
    </source>
</evidence>
<feature type="transmembrane region" description="Helical" evidence="11">
    <location>
        <begin position="138"/>
        <end position="160"/>
    </location>
</feature>
<feature type="transmembrane region" description="Helical" evidence="11">
    <location>
        <begin position="172"/>
        <end position="192"/>
    </location>
</feature>
<dbReference type="GO" id="GO:0043190">
    <property type="term" value="C:ATP-binding cassette (ABC) transporter complex"/>
    <property type="evidence" value="ECO:0007669"/>
    <property type="project" value="InterPro"/>
</dbReference>
<gene>
    <name evidence="13" type="ORF">E3U44_02785</name>
</gene>
<keyword evidence="8 11" id="KW-1133">Transmembrane helix</keyword>
<evidence type="ECO:0000256" key="5">
    <source>
        <dbReference type="ARBA" id="ARBA00022597"/>
    </source>
</evidence>
<dbReference type="PROSITE" id="PS51012">
    <property type="entry name" value="ABC_TM2"/>
    <property type="match status" value="1"/>
</dbReference>
<keyword evidence="3 11" id="KW-0813">Transport</keyword>
<feature type="transmembrane region" description="Helical" evidence="11">
    <location>
        <begin position="63"/>
        <end position="81"/>
    </location>
</feature>
<comment type="similarity">
    <text evidence="2 11">Belongs to the ABC-2 integral membrane protein family.</text>
</comment>
<evidence type="ECO:0000256" key="8">
    <source>
        <dbReference type="ARBA" id="ARBA00022989"/>
    </source>
</evidence>
<evidence type="ECO:0000313" key="13">
    <source>
        <dbReference type="EMBL" id="QBQ53549.1"/>
    </source>
</evidence>
<feature type="transmembrane region" description="Helical" evidence="11">
    <location>
        <begin position="226"/>
        <end position="247"/>
    </location>
</feature>
<dbReference type="GO" id="GO:0140359">
    <property type="term" value="F:ABC-type transporter activity"/>
    <property type="evidence" value="ECO:0007669"/>
    <property type="project" value="InterPro"/>
</dbReference>
<reference evidence="13 14" key="1">
    <citation type="submission" date="2019-03" db="EMBL/GenBank/DDBJ databases">
        <title>The genome sequence of Nitrosococcus wardiae strain D1FHST reveals the archetypal metabolic capacity of ammonia-oxidizing Gammaproteobacteria.</title>
        <authorList>
            <person name="Wang L."/>
            <person name="Lim C.K."/>
            <person name="Hanson T.E."/>
            <person name="Dang H."/>
            <person name="Klotz M.G."/>
        </authorList>
    </citation>
    <scope>NUCLEOTIDE SEQUENCE [LARGE SCALE GENOMIC DNA]</scope>
    <source>
        <strain evidence="13 14">D1FHS</strain>
    </source>
</reference>
<dbReference type="Proteomes" id="UP000294325">
    <property type="component" value="Chromosome"/>
</dbReference>
<dbReference type="GO" id="GO:0015774">
    <property type="term" value="P:polysaccharide transport"/>
    <property type="evidence" value="ECO:0007669"/>
    <property type="project" value="UniProtKB-KW"/>
</dbReference>
<protein>
    <recommendedName>
        <fullName evidence="11">Transport permease protein</fullName>
    </recommendedName>
</protein>
<keyword evidence="10 11" id="KW-0472">Membrane</keyword>
<dbReference type="GO" id="GO:0015920">
    <property type="term" value="P:lipopolysaccharide transport"/>
    <property type="evidence" value="ECO:0007669"/>
    <property type="project" value="TreeGrafter"/>
</dbReference>
<comment type="subcellular location">
    <subcellularLocation>
        <location evidence="11">Cell inner membrane</location>
        <topology evidence="11">Multi-pass membrane protein</topology>
    </subcellularLocation>
    <subcellularLocation>
        <location evidence="1">Cell membrane</location>
        <topology evidence="1">Multi-pass membrane protein</topology>
    </subcellularLocation>
</comment>